<organism evidence="1 2">
    <name type="scientific">Paraphoma chrysanthemicola</name>
    <dbReference type="NCBI Taxonomy" id="798071"/>
    <lineage>
        <taxon>Eukaryota</taxon>
        <taxon>Fungi</taxon>
        <taxon>Dikarya</taxon>
        <taxon>Ascomycota</taxon>
        <taxon>Pezizomycotina</taxon>
        <taxon>Dothideomycetes</taxon>
        <taxon>Pleosporomycetidae</taxon>
        <taxon>Pleosporales</taxon>
        <taxon>Pleosporineae</taxon>
        <taxon>Phaeosphaeriaceae</taxon>
        <taxon>Paraphoma</taxon>
    </lineage>
</organism>
<gene>
    <name evidence="1" type="ORF">FB567DRAFT_345310</name>
</gene>
<sequence>MSSTDPLTSLEDISSAQQSPLLRLPAELRLAVYRHHFRVTYRPLPTNGRDNIFAYWRCYSLPSGLARTNRQLYSELQAFLREVRPLDEPDIICSLPLPFSPNGLLAIVDEITALEKSGSDLVDTHLAILVSYFAHPSCRGQRIPTAENIALLKELVRKIVLRMRNSNDGKLRVRFASVQSRVRELSFVIQHGVGRMFNSTKPSKCGLSIEASFATPGTFSPRHMSKMKGFLPAATWDRITWTTATEEEQDMILRKKPA</sequence>
<evidence type="ECO:0000313" key="2">
    <source>
        <dbReference type="Proteomes" id="UP000813461"/>
    </source>
</evidence>
<evidence type="ECO:0000313" key="1">
    <source>
        <dbReference type="EMBL" id="KAH7087418.1"/>
    </source>
</evidence>
<dbReference type="AlphaFoldDB" id="A0A8K0VYD4"/>
<proteinExistence type="predicted"/>
<reference evidence="1" key="1">
    <citation type="journal article" date="2021" name="Nat. Commun.">
        <title>Genetic determinants of endophytism in the Arabidopsis root mycobiome.</title>
        <authorList>
            <person name="Mesny F."/>
            <person name="Miyauchi S."/>
            <person name="Thiergart T."/>
            <person name="Pickel B."/>
            <person name="Atanasova L."/>
            <person name="Karlsson M."/>
            <person name="Huettel B."/>
            <person name="Barry K.W."/>
            <person name="Haridas S."/>
            <person name="Chen C."/>
            <person name="Bauer D."/>
            <person name="Andreopoulos W."/>
            <person name="Pangilinan J."/>
            <person name="LaButti K."/>
            <person name="Riley R."/>
            <person name="Lipzen A."/>
            <person name="Clum A."/>
            <person name="Drula E."/>
            <person name="Henrissat B."/>
            <person name="Kohler A."/>
            <person name="Grigoriev I.V."/>
            <person name="Martin F.M."/>
            <person name="Hacquard S."/>
        </authorList>
    </citation>
    <scope>NUCLEOTIDE SEQUENCE</scope>
    <source>
        <strain evidence="1">MPI-SDFR-AT-0120</strain>
    </source>
</reference>
<dbReference type="EMBL" id="JAGMVJ010000009">
    <property type="protein sequence ID" value="KAH7087418.1"/>
    <property type="molecule type" value="Genomic_DNA"/>
</dbReference>
<name>A0A8K0VYD4_9PLEO</name>
<protein>
    <submittedName>
        <fullName evidence="1">Uncharacterized protein</fullName>
    </submittedName>
</protein>
<accession>A0A8K0VYD4</accession>
<dbReference type="OrthoDB" id="10309494at2759"/>
<dbReference type="Proteomes" id="UP000813461">
    <property type="component" value="Unassembled WGS sequence"/>
</dbReference>
<keyword evidence="2" id="KW-1185">Reference proteome</keyword>
<comment type="caution">
    <text evidence="1">The sequence shown here is derived from an EMBL/GenBank/DDBJ whole genome shotgun (WGS) entry which is preliminary data.</text>
</comment>